<keyword evidence="6 8" id="KW-0067">ATP-binding</keyword>
<comment type="catalytic activity">
    <reaction evidence="8">
        <text>(7R,8S)-7,8-diammoniononanoate + CO2 + ATP = (4R,5S)-dethiobiotin + ADP + phosphate + 3 H(+)</text>
        <dbReference type="Rhea" id="RHEA:15805"/>
        <dbReference type="ChEBI" id="CHEBI:15378"/>
        <dbReference type="ChEBI" id="CHEBI:16526"/>
        <dbReference type="ChEBI" id="CHEBI:30616"/>
        <dbReference type="ChEBI" id="CHEBI:43474"/>
        <dbReference type="ChEBI" id="CHEBI:149469"/>
        <dbReference type="ChEBI" id="CHEBI:149473"/>
        <dbReference type="ChEBI" id="CHEBI:456216"/>
        <dbReference type="EC" id="6.3.3.3"/>
    </reaction>
</comment>
<evidence type="ECO:0000256" key="7">
    <source>
        <dbReference type="ARBA" id="ARBA00022842"/>
    </source>
</evidence>
<dbReference type="STRING" id="341036.SAMN05660649_03323"/>
<name>A0A1I2W6H2_9FIRM</name>
<gene>
    <name evidence="8" type="primary">bioD</name>
    <name evidence="9" type="ORF">SAMN05660649_03323</name>
</gene>
<keyword evidence="7 8" id="KW-0460">Magnesium</keyword>
<feature type="binding site" evidence="8">
    <location>
        <position position="54"/>
    </location>
    <ligand>
        <name>Mg(2+)</name>
        <dbReference type="ChEBI" id="CHEBI:18420"/>
    </ligand>
</feature>
<feature type="active site" evidence="8">
    <location>
        <position position="37"/>
    </location>
</feature>
<dbReference type="InterPro" id="IPR027417">
    <property type="entry name" value="P-loop_NTPase"/>
</dbReference>
<feature type="binding site" evidence="8">
    <location>
        <position position="41"/>
    </location>
    <ligand>
        <name>substrate</name>
    </ligand>
</feature>
<feature type="binding site" evidence="8">
    <location>
        <position position="54"/>
    </location>
    <ligand>
        <name>ATP</name>
        <dbReference type="ChEBI" id="CHEBI:30616"/>
    </ligand>
</feature>
<feature type="binding site" evidence="8">
    <location>
        <begin position="115"/>
        <end position="118"/>
    </location>
    <ligand>
        <name>ATP</name>
        <dbReference type="ChEBI" id="CHEBI:30616"/>
    </ligand>
</feature>
<organism evidence="9 10">
    <name type="scientific">Desulfotruncus arcticus DSM 17038</name>
    <dbReference type="NCBI Taxonomy" id="1121424"/>
    <lineage>
        <taxon>Bacteria</taxon>
        <taxon>Bacillati</taxon>
        <taxon>Bacillota</taxon>
        <taxon>Clostridia</taxon>
        <taxon>Eubacteriales</taxon>
        <taxon>Desulfallaceae</taxon>
        <taxon>Desulfotruncus</taxon>
    </lineage>
</organism>
<dbReference type="SUPFAM" id="SSF52540">
    <property type="entry name" value="P-loop containing nucleoside triphosphate hydrolases"/>
    <property type="match status" value="1"/>
</dbReference>
<comment type="cofactor">
    <cofactor evidence="8">
        <name>Mg(2+)</name>
        <dbReference type="ChEBI" id="CHEBI:18420"/>
    </cofactor>
</comment>
<dbReference type="RefSeq" id="WP_092472483.1">
    <property type="nucleotide sequence ID" value="NZ_FOOX01000012.1"/>
</dbReference>
<dbReference type="PIRSF" id="PIRSF006755">
    <property type="entry name" value="DTB_synth"/>
    <property type="match status" value="1"/>
</dbReference>
<comment type="subunit">
    <text evidence="8">Homodimer.</text>
</comment>
<comment type="function">
    <text evidence="8">Catalyzes a mechanistically unusual reaction, the ATP-dependent insertion of CO2 between the N7 and N8 nitrogen atoms of 7,8-diaminopelargonic acid (DAPA, also called 7,8-diammoniononanoate) to form a ureido ring.</text>
</comment>
<dbReference type="Proteomes" id="UP000199337">
    <property type="component" value="Unassembled WGS sequence"/>
</dbReference>
<dbReference type="CDD" id="cd03109">
    <property type="entry name" value="DTBS"/>
    <property type="match status" value="1"/>
</dbReference>
<proteinExistence type="inferred from homology"/>
<protein>
    <recommendedName>
        <fullName evidence="8">ATP-dependent dethiobiotin synthetase BioD</fullName>
        <ecNumber evidence="8">6.3.3.3</ecNumber>
    </recommendedName>
    <alternativeName>
        <fullName evidence="8">DTB synthetase</fullName>
        <shortName evidence="8">DTBS</shortName>
    </alternativeName>
    <alternativeName>
        <fullName evidence="8">Dethiobiotin synthase</fullName>
    </alternativeName>
</protein>
<keyword evidence="10" id="KW-1185">Reference proteome</keyword>
<comment type="pathway">
    <text evidence="8">Cofactor biosynthesis; biotin biosynthesis; biotin from 7,8-diaminononanoate: step 1/2.</text>
</comment>
<comment type="similarity">
    <text evidence="8">Belongs to the dethiobiotin synthetase family.</text>
</comment>
<dbReference type="UniPathway" id="UPA00078">
    <property type="reaction ID" value="UER00161"/>
</dbReference>
<dbReference type="InterPro" id="IPR004472">
    <property type="entry name" value="DTB_synth_BioD"/>
</dbReference>
<feature type="binding site" evidence="8">
    <location>
        <begin position="12"/>
        <end position="17"/>
    </location>
    <ligand>
        <name>ATP</name>
        <dbReference type="ChEBI" id="CHEBI:30616"/>
    </ligand>
</feature>
<dbReference type="GO" id="GO:0005524">
    <property type="term" value="F:ATP binding"/>
    <property type="evidence" value="ECO:0007669"/>
    <property type="project" value="UniProtKB-UniRule"/>
</dbReference>
<reference evidence="10" key="1">
    <citation type="submission" date="2016-10" db="EMBL/GenBank/DDBJ databases">
        <authorList>
            <person name="Varghese N."/>
            <person name="Submissions S."/>
        </authorList>
    </citation>
    <scope>NUCLEOTIDE SEQUENCE [LARGE SCALE GENOMIC DNA]</scope>
    <source>
        <strain evidence="10">DSM 17038</strain>
    </source>
</reference>
<evidence type="ECO:0000256" key="3">
    <source>
        <dbReference type="ARBA" id="ARBA00022723"/>
    </source>
</evidence>
<sequence length="239" mass="25539">MHGFFITGTDTGVGKTVVTAGLAANLKQRGFNVGIMKPLQSGSEKTERGLVSIDASYAMQVAEINDPMEIVSPYRLEPPLAPRIAAEITGVTIDMDKISLAYQELCERHDLILVEGAGGIMVPITGKFLMADLAILLDLLVLIVARPGLGTVNHTLLTVEYARSRGIQIAGIIINDFDQSKAGPAEKTNPGLIEELSGVPVVGVIPHDHDLDVDTYSPGQVTRLVGEGVDWEKVFLPVS</sequence>
<dbReference type="EMBL" id="FOOX01000012">
    <property type="protein sequence ID" value="SFG95666.1"/>
    <property type="molecule type" value="Genomic_DNA"/>
</dbReference>
<feature type="binding site" evidence="8">
    <location>
        <begin position="175"/>
        <end position="176"/>
    </location>
    <ligand>
        <name>ATP</name>
        <dbReference type="ChEBI" id="CHEBI:30616"/>
    </ligand>
</feature>
<dbReference type="PANTHER" id="PTHR43210">
    <property type="entry name" value="DETHIOBIOTIN SYNTHETASE"/>
    <property type="match status" value="1"/>
</dbReference>
<evidence type="ECO:0000256" key="4">
    <source>
        <dbReference type="ARBA" id="ARBA00022741"/>
    </source>
</evidence>
<keyword evidence="5 8" id="KW-0093">Biotin biosynthesis</keyword>
<feature type="binding site" evidence="8">
    <location>
        <position position="115"/>
    </location>
    <ligand>
        <name>Mg(2+)</name>
        <dbReference type="ChEBI" id="CHEBI:18420"/>
    </ligand>
</feature>
<dbReference type="GO" id="GO:0042803">
    <property type="term" value="F:protein homodimerization activity"/>
    <property type="evidence" value="ECO:0007669"/>
    <property type="project" value="UniProtKB-ARBA"/>
</dbReference>
<keyword evidence="3 8" id="KW-0479">Metal-binding</keyword>
<keyword evidence="2 8" id="KW-0436">Ligase</keyword>
<feature type="binding site" evidence="8">
    <location>
        <position position="16"/>
    </location>
    <ligand>
        <name>Mg(2+)</name>
        <dbReference type="ChEBI" id="CHEBI:18420"/>
    </ligand>
</feature>
<evidence type="ECO:0000256" key="5">
    <source>
        <dbReference type="ARBA" id="ARBA00022756"/>
    </source>
</evidence>
<dbReference type="GO" id="GO:0004141">
    <property type="term" value="F:dethiobiotin synthase activity"/>
    <property type="evidence" value="ECO:0007669"/>
    <property type="project" value="UniProtKB-UniRule"/>
</dbReference>
<evidence type="ECO:0000256" key="1">
    <source>
        <dbReference type="ARBA" id="ARBA00022490"/>
    </source>
</evidence>
<dbReference type="FunFam" id="3.40.50.300:FF:000292">
    <property type="entry name" value="ATP-dependent dethiobiotin synthetase BioD"/>
    <property type="match status" value="1"/>
</dbReference>
<dbReference type="Gene3D" id="3.40.50.300">
    <property type="entry name" value="P-loop containing nucleotide triphosphate hydrolases"/>
    <property type="match status" value="1"/>
</dbReference>
<dbReference type="GO" id="GO:0000287">
    <property type="term" value="F:magnesium ion binding"/>
    <property type="evidence" value="ECO:0007669"/>
    <property type="project" value="UniProtKB-UniRule"/>
</dbReference>
<evidence type="ECO:0000313" key="10">
    <source>
        <dbReference type="Proteomes" id="UP000199337"/>
    </source>
</evidence>
<dbReference type="AlphaFoldDB" id="A0A1I2W6H2"/>
<dbReference type="Pfam" id="PF13500">
    <property type="entry name" value="AAA_26"/>
    <property type="match status" value="1"/>
</dbReference>
<dbReference type="OrthoDB" id="9802097at2"/>
<dbReference type="GO" id="GO:0005829">
    <property type="term" value="C:cytosol"/>
    <property type="evidence" value="ECO:0007669"/>
    <property type="project" value="TreeGrafter"/>
</dbReference>
<dbReference type="HAMAP" id="MF_00336">
    <property type="entry name" value="BioD"/>
    <property type="match status" value="1"/>
</dbReference>
<dbReference type="EC" id="6.3.3.3" evidence="8"/>
<accession>A0A1I2W6H2</accession>
<evidence type="ECO:0000313" key="9">
    <source>
        <dbReference type="EMBL" id="SFG95666.1"/>
    </source>
</evidence>
<evidence type="ECO:0000256" key="6">
    <source>
        <dbReference type="ARBA" id="ARBA00022840"/>
    </source>
</evidence>
<dbReference type="NCBIfam" id="TIGR00347">
    <property type="entry name" value="bioD"/>
    <property type="match status" value="1"/>
</dbReference>
<dbReference type="GO" id="GO:0009102">
    <property type="term" value="P:biotin biosynthetic process"/>
    <property type="evidence" value="ECO:0007669"/>
    <property type="project" value="UniProtKB-UniRule"/>
</dbReference>
<comment type="subcellular location">
    <subcellularLocation>
        <location evidence="8">Cytoplasm</location>
    </subcellularLocation>
</comment>
<dbReference type="PANTHER" id="PTHR43210:SF5">
    <property type="entry name" value="DETHIOBIOTIN SYNTHETASE"/>
    <property type="match status" value="1"/>
</dbReference>
<comment type="caution">
    <text evidence="8">Lacks conserved residue(s) required for the propagation of feature annotation.</text>
</comment>
<evidence type="ECO:0000256" key="8">
    <source>
        <dbReference type="HAMAP-Rule" id="MF_00336"/>
    </source>
</evidence>
<keyword evidence="4 8" id="KW-0547">Nucleotide-binding</keyword>
<evidence type="ECO:0000256" key="2">
    <source>
        <dbReference type="ARBA" id="ARBA00022598"/>
    </source>
</evidence>
<keyword evidence="1 8" id="KW-0963">Cytoplasm</keyword>